<name>A0A381SMD7_9ZZZZ</name>
<evidence type="ECO:0000256" key="1">
    <source>
        <dbReference type="SAM" id="MobiDB-lite"/>
    </source>
</evidence>
<dbReference type="AlphaFoldDB" id="A0A381SMD7"/>
<dbReference type="EMBL" id="UINC01003230">
    <property type="protein sequence ID" value="SVA04491.1"/>
    <property type="molecule type" value="Genomic_DNA"/>
</dbReference>
<feature type="compositionally biased region" description="Polar residues" evidence="1">
    <location>
        <begin position="1"/>
        <end position="15"/>
    </location>
</feature>
<feature type="compositionally biased region" description="Basic and acidic residues" evidence="1">
    <location>
        <begin position="18"/>
        <end position="29"/>
    </location>
</feature>
<proteinExistence type="predicted"/>
<gene>
    <name evidence="2" type="ORF">METZ01_LOCUS57345</name>
</gene>
<feature type="region of interest" description="Disordered" evidence="1">
    <location>
        <begin position="1"/>
        <end position="29"/>
    </location>
</feature>
<accession>A0A381SMD7</accession>
<protein>
    <submittedName>
        <fullName evidence="2">Uncharacterized protein</fullName>
    </submittedName>
</protein>
<reference evidence="2" key="1">
    <citation type="submission" date="2018-05" db="EMBL/GenBank/DDBJ databases">
        <authorList>
            <person name="Lanie J.A."/>
            <person name="Ng W.-L."/>
            <person name="Kazmierczak K.M."/>
            <person name="Andrzejewski T.M."/>
            <person name="Davidsen T.M."/>
            <person name="Wayne K.J."/>
            <person name="Tettelin H."/>
            <person name="Glass J.I."/>
            <person name="Rusch D."/>
            <person name="Podicherti R."/>
            <person name="Tsui H.-C.T."/>
            <person name="Winkler M.E."/>
        </authorList>
    </citation>
    <scope>NUCLEOTIDE SEQUENCE</scope>
</reference>
<organism evidence="2">
    <name type="scientific">marine metagenome</name>
    <dbReference type="NCBI Taxonomy" id="408172"/>
    <lineage>
        <taxon>unclassified sequences</taxon>
        <taxon>metagenomes</taxon>
        <taxon>ecological metagenomes</taxon>
    </lineage>
</organism>
<evidence type="ECO:0000313" key="2">
    <source>
        <dbReference type="EMBL" id="SVA04491.1"/>
    </source>
</evidence>
<sequence length="137" mass="14668">MASSKEPSASNSMPQASPEDHARATADRLRTTVAELASQLRPFPGFFGMSTLQAIELELPSGSGVQPTPELGCVVILQDGQISELDLMNIAGPDGPDAVDQVERFTELDLPADQYIAYATVAVRLLQAEIERRGRTG</sequence>